<comment type="caution">
    <text evidence="1">The sequence shown here is derived from an EMBL/GenBank/DDBJ whole genome shotgun (WGS) entry which is preliminary data.</text>
</comment>
<dbReference type="EMBL" id="JAVRRG010000224">
    <property type="protein sequence ID" value="KAK5077442.1"/>
    <property type="molecule type" value="Genomic_DNA"/>
</dbReference>
<dbReference type="InterPro" id="IPR013078">
    <property type="entry name" value="His_Pase_superF_clade-1"/>
</dbReference>
<organism evidence="1 2">
    <name type="scientific">Lithohypha guttulata</name>
    <dbReference type="NCBI Taxonomy" id="1690604"/>
    <lineage>
        <taxon>Eukaryota</taxon>
        <taxon>Fungi</taxon>
        <taxon>Dikarya</taxon>
        <taxon>Ascomycota</taxon>
        <taxon>Pezizomycotina</taxon>
        <taxon>Eurotiomycetes</taxon>
        <taxon>Chaetothyriomycetidae</taxon>
        <taxon>Chaetothyriales</taxon>
        <taxon>Trichomeriaceae</taxon>
        <taxon>Lithohypha</taxon>
    </lineage>
</organism>
<dbReference type="Proteomes" id="UP001345013">
    <property type="component" value="Unassembled WGS sequence"/>
</dbReference>
<protein>
    <submittedName>
        <fullName evidence="1">Phosphoglycerate mutase pmu1</fullName>
    </submittedName>
</protein>
<accession>A0ABR0JWD1</accession>
<gene>
    <name evidence="1" type="primary">PMU1</name>
    <name evidence="1" type="ORF">LTR24_009656</name>
</gene>
<dbReference type="PANTHER" id="PTHR48100:SF1">
    <property type="entry name" value="HISTIDINE PHOSPHATASE FAMILY PROTEIN-RELATED"/>
    <property type="match status" value="1"/>
</dbReference>
<dbReference type="SMART" id="SM00855">
    <property type="entry name" value="PGAM"/>
    <property type="match status" value="1"/>
</dbReference>
<evidence type="ECO:0000313" key="2">
    <source>
        <dbReference type="Proteomes" id="UP001345013"/>
    </source>
</evidence>
<dbReference type="Pfam" id="PF00300">
    <property type="entry name" value="His_Phos_1"/>
    <property type="match status" value="1"/>
</dbReference>
<reference evidence="1 2" key="1">
    <citation type="submission" date="2023-08" db="EMBL/GenBank/DDBJ databases">
        <title>Black Yeasts Isolated from many extreme environments.</title>
        <authorList>
            <person name="Coleine C."/>
            <person name="Stajich J.E."/>
            <person name="Selbmann L."/>
        </authorList>
    </citation>
    <scope>NUCLEOTIDE SEQUENCE [LARGE SCALE GENOMIC DNA]</scope>
    <source>
        <strain evidence="1 2">CCFEE 5885</strain>
    </source>
</reference>
<dbReference type="PANTHER" id="PTHR48100">
    <property type="entry name" value="BROAD-SPECIFICITY PHOSPHATASE YOR283W-RELATED"/>
    <property type="match status" value="1"/>
</dbReference>
<proteinExistence type="predicted"/>
<dbReference type="Gene3D" id="3.40.50.1240">
    <property type="entry name" value="Phosphoglycerate mutase-like"/>
    <property type="match status" value="1"/>
</dbReference>
<sequence>MVESVPQPSAQSALLPLPDDGDHDRNVHFLFTAPSSYFLPSLATTNPVTFDPTTTNFGLIPQPYDSESSLYRRDDTGLPPTDWQRFTHHLSALNNNTPANTSYHILYLARHGQGYHNLAESYYGAQAWDCYWAQLEGDPDSSITWADAHLSKLGQQQARAQSRFWTHQLEAEKMPSPSTWFVSPMERACKTAEITFEPLVRDGSLRGTWSPVVKELLRETNGVHTCDRRSRRSSIAERYSGYEIEKGFTEEDELWDPVYRETEAAHTYRASLLLDDILRQSKKLGDHSYISLTAHGGMINAILSAVGHRRFTVKVGSAIAVIVKAETREGKRGHRDFEKGKTKPECVDDPLKAGLPGYKSLKDYVDEVEASVEPG</sequence>
<dbReference type="InterPro" id="IPR050275">
    <property type="entry name" value="PGM_Phosphatase"/>
</dbReference>
<evidence type="ECO:0000313" key="1">
    <source>
        <dbReference type="EMBL" id="KAK5077442.1"/>
    </source>
</evidence>
<name>A0ABR0JWD1_9EURO</name>
<dbReference type="InterPro" id="IPR029033">
    <property type="entry name" value="His_PPase_superfam"/>
</dbReference>
<dbReference type="SUPFAM" id="SSF53254">
    <property type="entry name" value="Phosphoglycerate mutase-like"/>
    <property type="match status" value="1"/>
</dbReference>
<keyword evidence="2" id="KW-1185">Reference proteome</keyword>
<dbReference type="CDD" id="cd07067">
    <property type="entry name" value="HP_PGM_like"/>
    <property type="match status" value="1"/>
</dbReference>